<organism evidence="1 2">
    <name type="scientific">Saccharopolyspora spinosa</name>
    <dbReference type="NCBI Taxonomy" id="60894"/>
    <lineage>
        <taxon>Bacteria</taxon>
        <taxon>Bacillati</taxon>
        <taxon>Actinomycetota</taxon>
        <taxon>Actinomycetes</taxon>
        <taxon>Pseudonocardiales</taxon>
        <taxon>Pseudonocardiaceae</taxon>
        <taxon>Saccharopolyspora</taxon>
    </lineage>
</organism>
<reference evidence="1" key="1">
    <citation type="submission" date="2017-12" db="EMBL/GenBank/DDBJ databases">
        <title>Sequencing the genomes of 1000 Actinobacteria strains.</title>
        <authorList>
            <person name="Klenk H.-P."/>
        </authorList>
    </citation>
    <scope>NUCLEOTIDE SEQUENCE [LARGE SCALE GENOMIC DNA]</scope>
    <source>
        <strain evidence="1">DSM 44228</strain>
    </source>
</reference>
<dbReference type="STRING" id="994479.GCA_000194155_06817"/>
<gene>
    <name evidence="1" type="ORF">A8926_6171</name>
</gene>
<accession>A0A2N3Y5C1</accession>
<dbReference type="AlphaFoldDB" id="A0A2N3Y5C1"/>
<keyword evidence="2" id="KW-1185">Reference proteome</keyword>
<evidence type="ECO:0000313" key="1">
    <source>
        <dbReference type="EMBL" id="PKW18110.1"/>
    </source>
</evidence>
<dbReference type="Proteomes" id="UP000233786">
    <property type="component" value="Unassembled WGS sequence"/>
</dbReference>
<evidence type="ECO:0000313" key="2">
    <source>
        <dbReference type="Proteomes" id="UP000233786"/>
    </source>
</evidence>
<sequence>MKKVDLPEDAVSVLRQLETEMSEAREYVLRCRAAGNEEAAHLHDVWIDLLLEEWGRCRLSKQPT</sequence>
<dbReference type="EMBL" id="PJNB01000001">
    <property type="protein sequence ID" value="PKW18110.1"/>
    <property type="molecule type" value="Genomic_DNA"/>
</dbReference>
<comment type="caution">
    <text evidence="1">The sequence shown here is derived from an EMBL/GenBank/DDBJ whole genome shotgun (WGS) entry which is preliminary data.</text>
</comment>
<proteinExistence type="predicted"/>
<name>A0A2N3Y5C1_SACSN</name>
<dbReference type="RefSeq" id="WP_010313999.1">
    <property type="nucleotide sequence ID" value="NZ_CP061007.1"/>
</dbReference>
<protein>
    <submittedName>
        <fullName evidence="1">Uncharacterized protein</fullName>
    </submittedName>
</protein>